<dbReference type="Pfam" id="PF04055">
    <property type="entry name" value="Radical_SAM"/>
    <property type="match status" value="1"/>
</dbReference>
<feature type="region of interest" description="Disordered" evidence="9">
    <location>
        <begin position="1"/>
        <end position="27"/>
    </location>
</feature>
<comment type="caution">
    <text evidence="13">The sequence shown here is derived from an EMBL/GenBank/DDBJ whole genome shotgun (WGS) entry which is preliminary data.</text>
</comment>
<keyword evidence="5 8" id="KW-0479">Metal-binding</keyword>
<dbReference type="InterPro" id="IPR058240">
    <property type="entry name" value="rSAM_sf"/>
</dbReference>
<dbReference type="InterPro" id="IPR005839">
    <property type="entry name" value="Methylthiotransferase"/>
</dbReference>
<evidence type="ECO:0000256" key="8">
    <source>
        <dbReference type="HAMAP-Rule" id="MF_01865"/>
    </source>
</evidence>
<name>A0A2S4JHP8_9SPIO</name>
<dbReference type="GO" id="GO:0051539">
    <property type="term" value="F:4 iron, 4 sulfur cluster binding"/>
    <property type="evidence" value="ECO:0007669"/>
    <property type="project" value="UniProtKB-UniRule"/>
</dbReference>
<dbReference type="HAMAP" id="MF_01865">
    <property type="entry name" value="MTTase_RimO"/>
    <property type="match status" value="1"/>
</dbReference>
<reference evidence="14" key="1">
    <citation type="submission" date="2015-12" db="EMBL/GenBank/DDBJ databases">
        <authorList>
            <person name="Lodha T.D."/>
            <person name="Chintalapati S."/>
            <person name="Chintalapati V.R."/>
            <person name="Sravanthi T."/>
        </authorList>
    </citation>
    <scope>NUCLEOTIDE SEQUENCE [LARGE SCALE GENOMIC DNA]</scope>
    <source>
        <strain evidence="14">JC133</strain>
    </source>
</reference>
<accession>A0A2S4JHP8</accession>
<dbReference type="InterPro" id="IPR020612">
    <property type="entry name" value="Methylthiotransferase_CS"/>
</dbReference>
<keyword evidence="3 8" id="KW-0808">Transferase</keyword>
<dbReference type="EC" id="2.8.4.4" evidence="8"/>
<protein>
    <recommendedName>
        <fullName evidence="8">Ribosomal protein uS12 methylthiotransferase RimO</fullName>
        <shortName evidence="8">uS12 MTTase</shortName>
        <shortName evidence="8">uS12 methylthiotransferase</shortName>
        <ecNumber evidence="8">2.8.4.4</ecNumber>
    </recommendedName>
    <alternativeName>
        <fullName evidence="8">Ribosomal protein uS12 (aspartate-C(3))-methylthiotransferase</fullName>
    </alternativeName>
    <alternativeName>
        <fullName evidence="8">Ribosome maturation factor RimO</fullName>
    </alternativeName>
</protein>
<comment type="function">
    <text evidence="8">Catalyzes the methylthiolation of an aspartic acid residue of ribosomal protein uS12.</text>
</comment>
<dbReference type="Gene3D" id="3.40.50.12160">
    <property type="entry name" value="Methylthiotransferase, N-terminal domain"/>
    <property type="match status" value="1"/>
</dbReference>
<evidence type="ECO:0000256" key="5">
    <source>
        <dbReference type="ARBA" id="ARBA00022723"/>
    </source>
</evidence>
<dbReference type="Pfam" id="PF00919">
    <property type="entry name" value="UPF0004"/>
    <property type="match status" value="1"/>
</dbReference>
<feature type="binding site" evidence="8">
    <location>
        <position position="37"/>
    </location>
    <ligand>
        <name>[4Fe-4S] cluster</name>
        <dbReference type="ChEBI" id="CHEBI:49883"/>
        <label>1</label>
    </ligand>
</feature>
<dbReference type="NCBIfam" id="TIGR00089">
    <property type="entry name" value="MiaB/RimO family radical SAM methylthiotransferase"/>
    <property type="match status" value="1"/>
</dbReference>
<dbReference type="GO" id="GO:0035599">
    <property type="term" value="F:aspartic acid methylthiotransferase activity"/>
    <property type="evidence" value="ECO:0007669"/>
    <property type="project" value="TreeGrafter"/>
</dbReference>
<keyword evidence="7 8" id="KW-0411">Iron-sulfur</keyword>
<evidence type="ECO:0000256" key="7">
    <source>
        <dbReference type="ARBA" id="ARBA00023014"/>
    </source>
</evidence>
<feature type="binding site" evidence="8">
    <location>
        <position position="73"/>
    </location>
    <ligand>
        <name>[4Fe-4S] cluster</name>
        <dbReference type="ChEBI" id="CHEBI:49883"/>
        <label>1</label>
    </ligand>
</feature>
<feature type="binding site" evidence="8">
    <location>
        <position position="194"/>
    </location>
    <ligand>
        <name>[4Fe-4S] cluster</name>
        <dbReference type="ChEBI" id="CHEBI:49883"/>
        <label>2</label>
        <note>4Fe-4S-S-AdoMet</note>
    </ligand>
</feature>
<dbReference type="Gene3D" id="2.40.50.140">
    <property type="entry name" value="Nucleic acid-binding proteins"/>
    <property type="match status" value="1"/>
</dbReference>
<evidence type="ECO:0000256" key="4">
    <source>
        <dbReference type="ARBA" id="ARBA00022691"/>
    </source>
</evidence>
<dbReference type="SFLD" id="SFLDG01082">
    <property type="entry name" value="B12-binding_domain_containing"/>
    <property type="match status" value="1"/>
</dbReference>
<comment type="cofactor">
    <cofactor evidence="8">
        <name>[4Fe-4S] cluster</name>
        <dbReference type="ChEBI" id="CHEBI:49883"/>
    </cofactor>
    <text evidence="8">Binds 2 [4Fe-4S] clusters. One cluster is coordinated with 3 cysteines and an exchangeable S-adenosyl-L-methionine.</text>
</comment>
<dbReference type="InterPro" id="IPR013848">
    <property type="entry name" value="Methylthiotransferase_N"/>
</dbReference>
<feature type="domain" description="MTTase N-terminal" evidence="11">
    <location>
        <begin position="28"/>
        <end position="141"/>
    </location>
</feature>
<proteinExistence type="inferred from homology"/>
<dbReference type="InterPro" id="IPR038135">
    <property type="entry name" value="Methylthiotransferase_N_sf"/>
</dbReference>
<evidence type="ECO:0000256" key="6">
    <source>
        <dbReference type="ARBA" id="ARBA00023004"/>
    </source>
</evidence>
<dbReference type="PANTHER" id="PTHR43837:SF1">
    <property type="entry name" value="RIBOSOMAL PROTEIN US12 METHYLTHIOTRANSFERASE RIMO"/>
    <property type="match status" value="1"/>
</dbReference>
<dbReference type="NCBIfam" id="TIGR01125">
    <property type="entry name" value="30S ribosomal protein S12 methylthiotransferase RimO"/>
    <property type="match status" value="1"/>
</dbReference>
<keyword evidence="2 8" id="KW-0963">Cytoplasm</keyword>
<sequence>MSDKTARPESGDSEAATAPETGSTPEAGTFYIENLGCAKNQVDAEIMGARLEESGRVWIDDPARAEVIIVNTCGFIEPAQEESIDTALAVLAGYPEATVVLAGCLTQRFPDALAEGFPEAAGIFGNREPDRIAEFLDRLGSQDRREDSSGGSPLVWLPPGGADLAEPRRRRLLSHPGSAFLKVAEGCDHRCSFCAIPDIRGPQRSRSAGSILEEFRQLRRQGVQEFNLVAQDLAAWRHQTDPGGIAALLRRLLGEPGSFWLRPLYLYPDIFPLEVVELTCQDQRLLPYFDLSFQHGSPEILRAMGRPGDPHRYLSLIGQIRAINPDAALRSSFIVGYPGETESHFRELLDFVEEAELEWVGVFPFSAQEGTPAGEETRGIVPPEEMVRRKEALEAVQERIVARRLERFVGRRLPVLVEEQIQGTDIVLGRSPLNAPEVDGLVVVHDGAGVQPGSLLTVEITARSGVDLQARVLRGG</sequence>
<dbReference type="GO" id="GO:0005829">
    <property type="term" value="C:cytosol"/>
    <property type="evidence" value="ECO:0007669"/>
    <property type="project" value="TreeGrafter"/>
</dbReference>
<gene>
    <name evidence="8" type="primary">rimO</name>
    <name evidence="13" type="ORF">AU468_10675</name>
</gene>
<comment type="similarity">
    <text evidence="8">Belongs to the methylthiotransferase family. RimO subfamily.</text>
</comment>
<dbReference type="GO" id="GO:0103039">
    <property type="term" value="F:protein methylthiotransferase activity"/>
    <property type="evidence" value="ECO:0007669"/>
    <property type="project" value="UniProtKB-EC"/>
</dbReference>
<dbReference type="SMART" id="SM00729">
    <property type="entry name" value="Elp3"/>
    <property type="match status" value="1"/>
</dbReference>
<evidence type="ECO:0000313" key="13">
    <source>
        <dbReference type="EMBL" id="POQ99074.1"/>
    </source>
</evidence>
<evidence type="ECO:0000313" key="14">
    <source>
        <dbReference type="Proteomes" id="UP000237350"/>
    </source>
</evidence>
<dbReference type="InterPro" id="IPR002792">
    <property type="entry name" value="TRAM_dom"/>
</dbReference>
<evidence type="ECO:0000256" key="3">
    <source>
        <dbReference type="ARBA" id="ARBA00022679"/>
    </source>
</evidence>
<keyword evidence="1 8" id="KW-0004">4Fe-4S</keyword>
<organism evidence="13 14">
    <name type="scientific">Alkalispirochaeta sphaeroplastigenens</name>
    <dbReference type="NCBI Taxonomy" id="1187066"/>
    <lineage>
        <taxon>Bacteria</taxon>
        <taxon>Pseudomonadati</taxon>
        <taxon>Spirochaetota</taxon>
        <taxon>Spirochaetia</taxon>
        <taxon>Spirochaetales</taxon>
        <taxon>Spirochaetaceae</taxon>
        <taxon>Alkalispirochaeta</taxon>
    </lineage>
</organism>
<dbReference type="SFLD" id="SFLDG01061">
    <property type="entry name" value="methylthiotransferase"/>
    <property type="match status" value="1"/>
</dbReference>
<feature type="domain" description="TRAM" evidence="10">
    <location>
        <begin position="406"/>
        <end position="474"/>
    </location>
</feature>
<dbReference type="PROSITE" id="PS51449">
    <property type="entry name" value="MTTASE_N"/>
    <property type="match status" value="1"/>
</dbReference>
<dbReference type="InterPro" id="IPR005840">
    <property type="entry name" value="Ribosomal_uS12_MeSTrfase_RimO"/>
</dbReference>
<dbReference type="Pfam" id="PF18693">
    <property type="entry name" value="TRAM_2"/>
    <property type="match status" value="1"/>
</dbReference>
<dbReference type="SFLD" id="SFLDS00029">
    <property type="entry name" value="Radical_SAM"/>
    <property type="match status" value="1"/>
</dbReference>
<feature type="binding site" evidence="8">
    <location>
        <position position="191"/>
    </location>
    <ligand>
        <name>[4Fe-4S] cluster</name>
        <dbReference type="ChEBI" id="CHEBI:49883"/>
        <label>2</label>
        <note>4Fe-4S-S-AdoMet</note>
    </ligand>
</feature>
<comment type="subcellular location">
    <subcellularLocation>
        <location evidence="8">Cytoplasm</location>
    </subcellularLocation>
</comment>
<dbReference type="InterPro" id="IPR012340">
    <property type="entry name" value="NA-bd_OB-fold"/>
</dbReference>
<evidence type="ECO:0000259" key="12">
    <source>
        <dbReference type="PROSITE" id="PS51918"/>
    </source>
</evidence>
<evidence type="ECO:0000259" key="11">
    <source>
        <dbReference type="PROSITE" id="PS51449"/>
    </source>
</evidence>
<dbReference type="GO" id="GO:0006400">
    <property type="term" value="P:tRNA modification"/>
    <property type="evidence" value="ECO:0007669"/>
    <property type="project" value="InterPro"/>
</dbReference>
<dbReference type="SUPFAM" id="SSF102114">
    <property type="entry name" value="Radical SAM enzymes"/>
    <property type="match status" value="1"/>
</dbReference>
<dbReference type="OrthoDB" id="9805215at2"/>
<dbReference type="Proteomes" id="UP000237350">
    <property type="component" value="Unassembled WGS sequence"/>
</dbReference>
<feature type="binding site" evidence="8">
    <location>
        <position position="104"/>
    </location>
    <ligand>
        <name>[4Fe-4S] cluster</name>
        <dbReference type="ChEBI" id="CHEBI:49883"/>
        <label>1</label>
    </ligand>
</feature>
<dbReference type="PROSITE" id="PS51918">
    <property type="entry name" value="RADICAL_SAM"/>
    <property type="match status" value="1"/>
</dbReference>
<keyword evidence="6 8" id="KW-0408">Iron</keyword>
<dbReference type="RefSeq" id="WP_103680710.1">
    <property type="nucleotide sequence ID" value="NZ_LPWH01000111.1"/>
</dbReference>
<dbReference type="Gene3D" id="3.80.30.20">
    <property type="entry name" value="tm_1862 like domain"/>
    <property type="match status" value="1"/>
</dbReference>
<feature type="domain" description="Radical SAM core" evidence="12">
    <location>
        <begin position="173"/>
        <end position="403"/>
    </location>
</feature>
<dbReference type="PROSITE" id="PS01278">
    <property type="entry name" value="MTTASE_RADICAL"/>
    <property type="match status" value="1"/>
</dbReference>
<evidence type="ECO:0000256" key="9">
    <source>
        <dbReference type="SAM" id="MobiDB-lite"/>
    </source>
</evidence>
<dbReference type="AlphaFoldDB" id="A0A2S4JHP8"/>
<feature type="region of interest" description="Disordered" evidence="9">
    <location>
        <begin position="142"/>
        <end position="161"/>
    </location>
</feature>
<dbReference type="GO" id="GO:0046872">
    <property type="term" value="F:metal ion binding"/>
    <property type="evidence" value="ECO:0007669"/>
    <property type="project" value="UniProtKB-KW"/>
</dbReference>
<dbReference type="InterPro" id="IPR023404">
    <property type="entry name" value="rSAM_horseshoe"/>
</dbReference>
<dbReference type="PANTHER" id="PTHR43837">
    <property type="entry name" value="RIBOSOMAL PROTEIN S12 METHYLTHIOTRANSFERASE RIMO"/>
    <property type="match status" value="1"/>
</dbReference>
<dbReference type="InterPro" id="IPR006638">
    <property type="entry name" value="Elp3/MiaA/NifB-like_rSAM"/>
</dbReference>
<evidence type="ECO:0000256" key="2">
    <source>
        <dbReference type="ARBA" id="ARBA00022490"/>
    </source>
</evidence>
<keyword evidence="14" id="KW-1185">Reference proteome</keyword>
<dbReference type="InterPro" id="IPR007197">
    <property type="entry name" value="rSAM"/>
</dbReference>
<dbReference type="CDD" id="cd01335">
    <property type="entry name" value="Radical_SAM"/>
    <property type="match status" value="1"/>
</dbReference>
<comment type="catalytic activity">
    <reaction evidence="8">
        <text>L-aspartate(89)-[ribosomal protein uS12]-hydrogen + (sulfur carrier)-SH + AH2 + 2 S-adenosyl-L-methionine = 3-methylsulfanyl-L-aspartate(89)-[ribosomal protein uS12]-hydrogen + (sulfur carrier)-H + 5'-deoxyadenosine + L-methionine + A + S-adenosyl-L-homocysteine + 2 H(+)</text>
        <dbReference type="Rhea" id="RHEA:37087"/>
        <dbReference type="Rhea" id="RHEA-COMP:10460"/>
        <dbReference type="Rhea" id="RHEA-COMP:10461"/>
        <dbReference type="Rhea" id="RHEA-COMP:14737"/>
        <dbReference type="Rhea" id="RHEA-COMP:14739"/>
        <dbReference type="ChEBI" id="CHEBI:13193"/>
        <dbReference type="ChEBI" id="CHEBI:15378"/>
        <dbReference type="ChEBI" id="CHEBI:17319"/>
        <dbReference type="ChEBI" id="CHEBI:17499"/>
        <dbReference type="ChEBI" id="CHEBI:29917"/>
        <dbReference type="ChEBI" id="CHEBI:29961"/>
        <dbReference type="ChEBI" id="CHEBI:57844"/>
        <dbReference type="ChEBI" id="CHEBI:57856"/>
        <dbReference type="ChEBI" id="CHEBI:59789"/>
        <dbReference type="ChEBI" id="CHEBI:64428"/>
        <dbReference type="ChEBI" id="CHEBI:73599"/>
        <dbReference type="EC" id="2.8.4.4"/>
    </reaction>
</comment>
<feature type="compositionally biased region" description="Basic and acidic residues" evidence="9">
    <location>
        <begin position="1"/>
        <end position="10"/>
    </location>
</feature>
<dbReference type="EMBL" id="LPWH01000111">
    <property type="protein sequence ID" value="POQ99074.1"/>
    <property type="molecule type" value="Genomic_DNA"/>
</dbReference>
<evidence type="ECO:0000259" key="10">
    <source>
        <dbReference type="PROSITE" id="PS50926"/>
    </source>
</evidence>
<feature type="binding site" evidence="8">
    <location>
        <position position="187"/>
    </location>
    <ligand>
        <name>[4Fe-4S] cluster</name>
        <dbReference type="ChEBI" id="CHEBI:49883"/>
        <label>2</label>
        <note>4Fe-4S-S-AdoMet</note>
    </ligand>
</feature>
<keyword evidence="4 8" id="KW-0949">S-adenosyl-L-methionine</keyword>
<evidence type="ECO:0000256" key="1">
    <source>
        <dbReference type="ARBA" id="ARBA00022485"/>
    </source>
</evidence>
<dbReference type="PROSITE" id="PS50926">
    <property type="entry name" value="TRAM"/>
    <property type="match status" value="1"/>
</dbReference>